<dbReference type="GO" id="GO:0052655">
    <property type="term" value="F:L-valine-2-oxoglutarate transaminase activity"/>
    <property type="evidence" value="ECO:0007669"/>
    <property type="project" value="RHEA"/>
</dbReference>
<dbReference type="GO" id="GO:0052656">
    <property type="term" value="F:L-isoleucine-2-oxoglutarate transaminase activity"/>
    <property type="evidence" value="ECO:0007669"/>
    <property type="project" value="RHEA"/>
</dbReference>
<dbReference type="InterPro" id="IPR050571">
    <property type="entry name" value="Class-IV_PLP-Dep_Aminotrnsfr"/>
</dbReference>
<keyword evidence="11" id="KW-0032">Aminotransferase</keyword>
<evidence type="ECO:0000256" key="9">
    <source>
        <dbReference type="ARBA" id="ARBA00048798"/>
    </source>
</evidence>
<evidence type="ECO:0000313" key="11">
    <source>
        <dbReference type="EMBL" id="SUX09468.1"/>
    </source>
</evidence>
<dbReference type="GO" id="GO:0005829">
    <property type="term" value="C:cytosol"/>
    <property type="evidence" value="ECO:0007669"/>
    <property type="project" value="TreeGrafter"/>
</dbReference>
<keyword evidence="7" id="KW-0663">Pyridoxal phosphate</keyword>
<dbReference type="PANTHER" id="PTHR42743:SF11">
    <property type="entry name" value="AMINODEOXYCHORISMATE LYASE"/>
    <property type="match status" value="1"/>
</dbReference>
<dbReference type="InterPro" id="IPR043132">
    <property type="entry name" value="BCAT-like_C"/>
</dbReference>
<comment type="catalytic activity">
    <reaction evidence="8">
        <text>L-valine + 2-oxoglutarate = 3-methyl-2-oxobutanoate + L-glutamate</text>
        <dbReference type="Rhea" id="RHEA:24813"/>
        <dbReference type="ChEBI" id="CHEBI:11851"/>
        <dbReference type="ChEBI" id="CHEBI:16810"/>
        <dbReference type="ChEBI" id="CHEBI:29985"/>
        <dbReference type="ChEBI" id="CHEBI:57762"/>
        <dbReference type="EC" id="2.6.1.42"/>
    </reaction>
</comment>
<evidence type="ECO:0000256" key="3">
    <source>
        <dbReference type="ARBA" id="ARBA00004931"/>
    </source>
</evidence>
<dbReference type="GO" id="GO:0008652">
    <property type="term" value="P:amino acid biosynthetic process"/>
    <property type="evidence" value="ECO:0007669"/>
    <property type="project" value="UniProtKB-ARBA"/>
</dbReference>
<keyword evidence="11" id="KW-0808">Transferase</keyword>
<comment type="cofactor">
    <cofactor evidence="1">
        <name>pyridoxal 5'-phosphate</name>
        <dbReference type="ChEBI" id="CHEBI:597326"/>
    </cofactor>
</comment>
<protein>
    <recommendedName>
        <fullName evidence="6">branched-chain-amino-acid transaminase</fullName>
        <ecNumber evidence="6">2.6.1.42</ecNumber>
    </recommendedName>
</protein>
<comment type="pathway">
    <text evidence="3">Amino-acid biosynthesis; L-valine biosynthesis; L-valine from pyruvate: step 4/4.</text>
</comment>
<evidence type="ECO:0000313" key="12">
    <source>
        <dbReference type="Proteomes" id="UP000254920"/>
    </source>
</evidence>
<dbReference type="GeneID" id="93090507"/>
<comment type="catalytic activity">
    <reaction evidence="10">
        <text>L-leucine + 2-oxoglutarate = 4-methyl-2-oxopentanoate + L-glutamate</text>
        <dbReference type="Rhea" id="RHEA:18321"/>
        <dbReference type="ChEBI" id="CHEBI:16810"/>
        <dbReference type="ChEBI" id="CHEBI:17865"/>
        <dbReference type="ChEBI" id="CHEBI:29985"/>
        <dbReference type="ChEBI" id="CHEBI:57427"/>
        <dbReference type="EC" id="2.6.1.42"/>
    </reaction>
</comment>
<dbReference type="GO" id="GO:0046394">
    <property type="term" value="P:carboxylic acid biosynthetic process"/>
    <property type="evidence" value="ECO:0007669"/>
    <property type="project" value="UniProtKB-ARBA"/>
</dbReference>
<name>A0A381DGP0_9BACT</name>
<comment type="pathway">
    <text evidence="4">Amino-acid biosynthesis; L-leucine biosynthesis; L-leucine from 3-methyl-2-oxobutanoate: step 4/4.</text>
</comment>
<dbReference type="AlphaFoldDB" id="A0A381DGP0"/>
<accession>A0A381DGP0</accession>
<evidence type="ECO:0000256" key="5">
    <source>
        <dbReference type="ARBA" id="ARBA00009320"/>
    </source>
</evidence>
<dbReference type="GO" id="GO:0052654">
    <property type="term" value="F:L-leucine-2-oxoglutarate transaminase activity"/>
    <property type="evidence" value="ECO:0007669"/>
    <property type="project" value="RHEA"/>
</dbReference>
<dbReference type="FunFam" id="3.20.10.10:FF:000002">
    <property type="entry name" value="D-alanine aminotransferase"/>
    <property type="match status" value="1"/>
</dbReference>
<gene>
    <name evidence="11" type="primary">dat</name>
    <name evidence="11" type="ORF">NCTC12475_00052</name>
</gene>
<dbReference type="Proteomes" id="UP000254920">
    <property type="component" value="Unassembled WGS sequence"/>
</dbReference>
<comment type="catalytic activity">
    <reaction evidence="9">
        <text>L-isoleucine + 2-oxoglutarate = (S)-3-methyl-2-oxopentanoate + L-glutamate</text>
        <dbReference type="Rhea" id="RHEA:24801"/>
        <dbReference type="ChEBI" id="CHEBI:16810"/>
        <dbReference type="ChEBI" id="CHEBI:29985"/>
        <dbReference type="ChEBI" id="CHEBI:35146"/>
        <dbReference type="ChEBI" id="CHEBI:58045"/>
        <dbReference type="EC" id="2.6.1.42"/>
    </reaction>
</comment>
<dbReference type="InterPro" id="IPR043131">
    <property type="entry name" value="BCAT-like_N"/>
</dbReference>
<dbReference type="EMBL" id="UFVD01000001">
    <property type="protein sequence ID" value="SUX09468.1"/>
    <property type="molecule type" value="Genomic_DNA"/>
</dbReference>
<evidence type="ECO:0000256" key="6">
    <source>
        <dbReference type="ARBA" id="ARBA00013053"/>
    </source>
</evidence>
<dbReference type="STRING" id="32024.GCA_000788295_00243"/>
<evidence type="ECO:0000256" key="7">
    <source>
        <dbReference type="ARBA" id="ARBA00022898"/>
    </source>
</evidence>
<evidence type="ECO:0000256" key="8">
    <source>
        <dbReference type="ARBA" id="ARBA00048212"/>
    </source>
</evidence>
<dbReference type="PANTHER" id="PTHR42743">
    <property type="entry name" value="AMINO-ACID AMINOTRANSFERASE"/>
    <property type="match status" value="1"/>
</dbReference>
<dbReference type="RefSeq" id="WP_089182343.1">
    <property type="nucleotide sequence ID" value="NZ_CP043427.1"/>
</dbReference>
<reference evidence="11 12" key="1">
    <citation type="submission" date="2018-06" db="EMBL/GenBank/DDBJ databases">
        <authorList>
            <consortium name="Pathogen Informatics"/>
            <person name="Doyle S."/>
        </authorList>
    </citation>
    <scope>NUCLEOTIDE SEQUENCE [LARGE SCALE GENOMIC DNA]</scope>
    <source>
        <strain evidence="11 12">NCTC12475</strain>
    </source>
</reference>
<evidence type="ECO:0000256" key="10">
    <source>
        <dbReference type="ARBA" id="ARBA00049229"/>
    </source>
</evidence>
<dbReference type="InterPro" id="IPR001544">
    <property type="entry name" value="Aminotrans_IV"/>
</dbReference>
<evidence type="ECO:0000256" key="4">
    <source>
        <dbReference type="ARBA" id="ARBA00005072"/>
    </source>
</evidence>
<organism evidence="11 12">
    <name type="scientific">Campylobacter sputorum subsp. sputorum</name>
    <dbReference type="NCBI Taxonomy" id="32024"/>
    <lineage>
        <taxon>Bacteria</taxon>
        <taxon>Pseudomonadati</taxon>
        <taxon>Campylobacterota</taxon>
        <taxon>Epsilonproteobacteria</taxon>
        <taxon>Campylobacterales</taxon>
        <taxon>Campylobacteraceae</taxon>
        <taxon>Campylobacter</taxon>
    </lineage>
</organism>
<dbReference type="NCBIfam" id="NF005209">
    <property type="entry name" value="PRK06680.1"/>
    <property type="match status" value="1"/>
</dbReference>
<dbReference type="SUPFAM" id="SSF56752">
    <property type="entry name" value="D-aminoacid aminotransferase-like PLP-dependent enzymes"/>
    <property type="match status" value="1"/>
</dbReference>
<comment type="similarity">
    <text evidence="5">Belongs to the class-IV pyridoxal-phosphate-dependent aminotransferase family.</text>
</comment>
<dbReference type="InterPro" id="IPR036038">
    <property type="entry name" value="Aminotransferase-like"/>
</dbReference>
<evidence type="ECO:0000256" key="1">
    <source>
        <dbReference type="ARBA" id="ARBA00001933"/>
    </source>
</evidence>
<dbReference type="OrthoDB" id="9805628at2"/>
<comment type="pathway">
    <text evidence="2">Amino-acid biosynthesis; L-isoleucine biosynthesis; L-isoleucine from 2-oxobutanoate: step 4/4.</text>
</comment>
<proteinExistence type="inferred from homology"/>
<evidence type="ECO:0000256" key="2">
    <source>
        <dbReference type="ARBA" id="ARBA00004824"/>
    </source>
</evidence>
<dbReference type="Gene3D" id="3.30.470.10">
    <property type="match status" value="1"/>
</dbReference>
<sequence>MFSENIVFLNGEFVDKNEAKISVFDRGFIFGDGVYEVVPIVNSKLVDKAAFWERFENSMKSIELKLPYTKDEFEDSVLKQLIEKNNIQEGGIYIQITRGVAQREFYFVKNLKPTVMAYIFKANVLENELTKTGIETISVPDIRWKKRNIKSISLLGQCIAKELAHKAGVYECFMTENGHVTECSSSSAFIIKNDTLITKALSNEILPGIRRAKIINIAKNIGLSVEERNFTMQEVYEADEVFISAATIILLPVIKADDKLINDGKTGKYTIKLREIYAQALKEEAGVM</sequence>
<keyword evidence="12" id="KW-1185">Reference proteome</keyword>
<dbReference type="CDD" id="cd01558">
    <property type="entry name" value="D-AAT_like"/>
    <property type="match status" value="1"/>
</dbReference>
<dbReference type="EC" id="2.6.1.42" evidence="6"/>
<dbReference type="Pfam" id="PF01063">
    <property type="entry name" value="Aminotran_4"/>
    <property type="match status" value="1"/>
</dbReference>
<dbReference type="Gene3D" id="3.20.10.10">
    <property type="entry name" value="D-amino Acid Aminotransferase, subunit A, domain 2"/>
    <property type="match status" value="1"/>
</dbReference>